<keyword evidence="2 7" id="KW-0813">Transport</keyword>
<accession>A0A2V3Y3K2</accession>
<dbReference type="RefSeq" id="WP_002603740.1">
    <property type="nucleotide sequence ID" value="NZ_DBEWYZ010000390.1"/>
</dbReference>
<comment type="similarity">
    <text evidence="7">Belongs to the binding-protein-dependent transport system permease family.</text>
</comment>
<evidence type="ECO:0000256" key="7">
    <source>
        <dbReference type="RuleBase" id="RU363032"/>
    </source>
</evidence>
<dbReference type="PROSITE" id="PS50928">
    <property type="entry name" value="ABC_TM1"/>
    <property type="match status" value="1"/>
</dbReference>
<dbReference type="AlphaFoldDB" id="A0A2V3Y3K2"/>
<dbReference type="Proteomes" id="UP000248057">
    <property type="component" value="Unassembled WGS sequence"/>
</dbReference>
<evidence type="ECO:0000256" key="5">
    <source>
        <dbReference type="ARBA" id="ARBA00022989"/>
    </source>
</evidence>
<dbReference type="PANTHER" id="PTHR43744">
    <property type="entry name" value="ABC TRANSPORTER PERMEASE PROTEIN MG189-RELATED-RELATED"/>
    <property type="match status" value="1"/>
</dbReference>
<evidence type="ECO:0000256" key="6">
    <source>
        <dbReference type="ARBA" id="ARBA00023136"/>
    </source>
</evidence>
<dbReference type="SUPFAM" id="SSF161098">
    <property type="entry name" value="MetI-like"/>
    <property type="match status" value="1"/>
</dbReference>
<organism evidence="9 10">
    <name type="scientific">Hungatella effluvii</name>
    <dbReference type="NCBI Taxonomy" id="1096246"/>
    <lineage>
        <taxon>Bacteria</taxon>
        <taxon>Bacillati</taxon>
        <taxon>Bacillota</taxon>
        <taxon>Clostridia</taxon>
        <taxon>Lachnospirales</taxon>
        <taxon>Lachnospiraceae</taxon>
        <taxon>Hungatella</taxon>
    </lineage>
</organism>
<evidence type="ECO:0000256" key="3">
    <source>
        <dbReference type="ARBA" id="ARBA00022475"/>
    </source>
</evidence>
<evidence type="ECO:0000259" key="8">
    <source>
        <dbReference type="PROSITE" id="PS50928"/>
    </source>
</evidence>
<evidence type="ECO:0000313" key="9">
    <source>
        <dbReference type="EMBL" id="PXX51532.1"/>
    </source>
</evidence>
<reference evidence="9 10" key="1">
    <citation type="submission" date="2018-05" db="EMBL/GenBank/DDBJ databases">
        <title>Genomic Encyclopedia of Type Strains, Phase IV (KMG-IV): sequencing the most valuable type-strain genomes for metagenomic binning, comparative biology and taxonomic classification.</title>
        <authorList>
            <person name="Goeker M."/>
        </authorList>
    </citation>
    <scope>NUCLEOTIDE SEQUENCE [LARGE SCALE GENOMIC DNA]</scope>
    <source>
        <strain evidence="9 10">DSM 24995</strain>
    </source>
</reference>
<dbReference type="GeneID" id="86063094"/>
<feature type="transmembrane region" description="Helical" evidence="7">
    <location>
        <begin position="78"/>
        <end position="100"/>
    </location>
</feature>
<feature type="domain" description="ABC transmembrane type-1" evidence="8">
    <location>
        <begin position="74"/>
        <end position="271"/>
    </location>
</feature>
<comment type="subcellular location">
    <subcellularLocation>
        <location evidence="1 7">Cell membrane</location>
        <topology evidence="1 7">Multi-pass membrane protein</topology>
    </subcellularLocation>
</comment>
<proteinExistence type="inferred from homology"/>
<keyword evidence="3" id="KW-1003">Cell membrane</keyword>
<dbReference type="GO" id="GO:0055085">
    <property type="term" value="P:transmembrane transport"/>
    <property type="evidence" value="ECO:0007669"/>
    <property type="project" value="InterPro"/>
</dbReference>
<dbReference type="Pfam" id="PF00528">
    <property type="entry name" value="BPD_transp_1"/>
    <property type="match status" value="1"/>
</dbReference>
<feature type="transmembrane region" description="Helical" evidence="7">
    <location>
        <begin position="250"/>
        <end position="271"/>
    </location>
</feature>
<evidence type="ECO:0000256" key="1">
    <source>
        <dbReference type="ARBA" id="ARBA00004651"/>
    </source>
</evidence>
<feature type="transmembrane region" description="Helical" evidence="7">
    <location>
        <begin position="12"/>
        <end position="34"/>
    </location>
</feature>
<evidence type="ECO:0000313" key="10">
    <source>
        <dbReference type="Proteomes" id="UP000248057"/>
    </source>
</evidence>
<evidence type="ECO:0000256" key="2">
    <source>
        <dbReference type="ARBA" id="ARBA00022448"/>
    </source>
</evidence>
<comment type="caution">
    <text evidence="9">The sequence shown here is derived from an EMBL/GenBank/DDBJ whole genome shotgun (WGS) entry which is preliminary data.</text>
</comment>
<name>A0A2V3Y3K2_9FIRM</name>
<gene>
    <name evidence="9" type="ORF">DFR60_110239</name>
</gene>
<keyword evidence="5 7" id="KW-1133">Transmembrane helix</keyword>
<evidence type="ECO:0000256" key="4">
    <source>
        <dbReference type="ARBA" id="ARBA00022692"/>
    </source>
</evidence>
<dbReference type="Gene3D" id="1.10.3720.10">
    <property type="entry name" value="MetI-like"/>
    <property type="match status" value="1"/>
</dbReference>
<feature type="transmembrane region" description="Helical" evidence="7">
    <location>
        <begin position="192"/>
        <end position="217"/>
    </location>
</feature>
<dbReference type="GO" id="GO:0005886">
    <property type="term" value="C:plasma membrane"/>
    <property type="evidence" value="ECO:0007669"/>
    <property type="project" value="UniProtKB-SubCell"/>
</dbReference>
<dbReference type="InterPro" id="IPR000515">
    <property type="entry name" value="MetI-like"/>
</dbReference>
<protein>
    <submittedName>
        <fullName evidence="9">Carbohydrate ABC transporter membrane protein 2 (CUT1 family)</fullName>
    </submittedName>
</protein>
<feature type="transmembrane region" description="Helical" evidence="7">
    <location>
        <begin position="151"/>
        <end position="171"/>
    </location>
</feature>
<keyword evidence="6 7" id="KW-0472">Membrane</keyword>
<dbReference type="PANTHER" id="PTHR43744:SF8">
    <property type="entry name" value="SN-GLYCEROL-3-PHOSPHATE TRANSPORT SYSTEM PERMEASE PROTEIN UGPE"/>
    <property type="match status" value="1"/>
</dbReference>
<feature type="transmembrane region" description="Helical" evidence="7">
    <location>
        <begin position="112"/>
        <end position="131"/>
    </location>
</feature>
<dbReference type="InterPro" id="IPR035906">
    <property type="entry name" value="MetI-like_sf"/>
</dbReference>
<keyword evidence="4 7" id="KW-0812">Transmembrane</keyword>
<sequence>MSRGKKISLGSVVIYIVLGFWALTTIYPIFWVIINSFKAKGEILSNSFALPTGAMFTLANYRTAFERLSIFSAYRNSMIISTSVAAIVIVLAGMASFGLVRYEFKLRKPLNSLVVAGMMFPVFSTIIPVYRMLSSAHMVNTESLALSLTSVILPQVAGNMSFAIVVLTGYVRSLPIELEESAYLEGCNPFQIFYKIVVPLAKPSFATVAIFSFLWSYNDLFTQMFLLRLPQHRAITRLLNELTSNEGTNFGLMAASVALVIIPILIVYIFLQKYIIKGMTAGAVKG</sequence>
<dbReference type="CDD" id="cd06261">
    <property type="entry name" value="TM_PBP2"/>
    <property type="match status" value="1"/>
</dbReference>
<keyword evidence="10" id="KW-1185">Reference proteome</keyword>
<dbReference type="EMBL" id="QJKD01000010">
    <property type="protein sequence ID" value="PXX51532.1"/>
    <property type="molecule type" value="Genomic_DNA"/>
</dbReference>